<feature type="transmembrane region" description="Helical" evidence="7">
    <location>
        <begin position="121"/>
        <end position="141"/>
    </location>
</feature>
<proteinExistence type="inferred from homology"/>
<evidence type="ECO:0000256" key="4">
    <source>
        <dbReference type="ARBA" id="ARBA00022692"/>
    </source>
</evidence>
<dbReference type="EMBL" id="JARFPK010000003">
    <property type="protein sequence ID" value="MDF0589764.1"/>
    <property type="molecule type" value="Genomic_DNA"/>
</dbReference>
<evidence type="ECO:0000313" key="8">
    <source>
        <dbReference type="EMBL" id="MDF0589764.1"/>
    </source>
</evidence>
<feature type="transmembrane region" description="Helical" evidence="7">
    <location>
        <begin position="310"/>
        <end position="329"/>
    </location>
</feature>
<dbReference type="NCBIfam" id="TIGR00374">
    <property type="entry name" value="flippase-like domain"/>
    <property type="match status" value="1"/>
</dbReference>
<keyword evidence="5 7" id="KW-1133">Transmembrane helix</keyword>
<evidence type="ECO:0000313" key="9">
    <source>
        <dbReference type="Proteomes" id="UP001220010"/>
    </source>
</evidence>
<feature type="transmembrane region" description="Helical" evidence="7">
    <location>
        <begin position="6"/>
        <end position="26"/>
    </location>
</feature>
<feature type="transmembrane region" description="Helical" evidence="7">
    <location>
        <begin position="224"/>
        <end position="246"/>
    </location>
</feature>
<organism evidence="8 9">
    <name type="scientific">Candidatus Methanocrinis natronophilus</name>
    <dbReference type="NCBI Taxonomy" id="3033396"/>
    <lineage>
        <taxon>Archaea</taxon>
        <taxon>Methanobacteriati</taxon>
        <taxon>Methanobacteriota</taxon>
        <taxon>Stenosarchaea group</taxon>
        <taxon>Methanomicrobia</taxon>
        <taxon>Methanotrichales</taxon>
        <taxon>Methanotrichaceae</taxon>
        <taxon>Methanocrinis</taxon>
    </lineage>
</organism>
<name>A0ABT5X501_9EURY</name>
<evidence type="ECO:0000256" key="1">
    <source>
        <dbReference type="ARBA" id="ARBA00004651"/>
    </source>
</evidence>
<gene>
    <name evidence="8" type="ORF">P0O15_01035</name>
</gene>
<feature type="transmembrane region" description="Helical" evidence="7">
    <location>
        <begin position="38"/>
        <end position="59"/>
    </location>
</feature>
<dbReference type="Pfam" id="PF03706">
    <property type="entry name" value="LPG_synthase_TM"/>
    <property type="match status" value="1"/>
</dbReference>
<comment type="similarity">
    <text evidence="2">Belongs to the UPF0104 family.</text>
</comment>
<dbReference type="InterPro" id="IPR022791">
    <property type="entry name" value="L-PG_synthase/AglD"/>
</dbReference>
<evidence type="ECO:0000256" key="6">
    <source>
        <dbReference type="ARBA" id="ARBA00023136"/>
    </source>
</evidence>
<evidence type="ECO:0000256" key="5">
    <source>
        <dbReference type="ARBA" id="ARBA00022989"/>
    </source>
</evidence>
<keyword evidence="9" id="KW-1185">Reference proteome</keyword>
<evidence type="ECO:0000256" key="7">
    <source>
        <dbReference type="SAM" id="Phobius"/>
    </source>
</evidence>
<comment type="subcellular location">
    <subcellularLocation>
        <location evidence="1">Cell membrane</location>
        <topology evidence="1">Multi-pass membrane protein</topology>
    </subcellularLocation>
</comment>
<comment type="caution">
    <text evidence="8">The sequence shown here is derived from an EMBL/GenBank/DDBJ whole genome shotgun (WGS) entry which is preliminary data.</text>
</comment>
<reference evidence="8 9" key="1">
    <citation type="submission" date="2023-03" db="EMBL/GenBank/DDBJ databases">
        <title>WGS of Methanotrichaceae archaeon Mx.</title>
        <authorList>
            <person name="Sorokin D.Y."/>
            <person name="Merkel A.Y."/>
        </authorList>
    </citation>
    <scope>NUCLEOTIDE SEQUENCE [LARGE SCALE GENOMIC DNA]</scope>
    <source>
        <strain evidence="8 9">Mx</strain>
    </source>
</reference>
<keyword evidence="3" id="KW-1003">Cell membrane</keyword>
<feature type="transmembrane region" description="Helical" evidence="7">
    <location>
        <begin position="147"/>
        <end position="168"/>
    </location>
</feature>
<accession>A0ABT5X501</accession>
<keyword evidence="4 7" id="KW-0812">Transmembrane</keyword>
<evidence type="ECO:0000256" key="2">
    <source>
        <dbReference type="ARBA" id="ARBA00011061"/>
    </source>
</evidence>
<dbReference type="PANTHER" id="PTHR39087:SF2">
    <property type="entry name" value="UPF0104 MEMBRANE PROTEIN MJ1595"/>
    <property type="match status" value="1"/>
</dbReference>
<protein>
    <submittedName>
        <fullName evidence="8">Lysylphosphatidylglycerol synthase transmembrane domain-containing protein</fullName>
    </submittedName>
</protein>
<evidence type="ECO:0000256" key="3">
    <source>
        <dbReference type="ARBA" id="ARBA00022475"/>
    </source>
</evidence>
<dbReference type="Proteomes" id="UP001220010">
    <property type="component" value="Unassembled WGS sequence"/>
</dbReference>
<feature type="transmembrane region" description="Helical" evidence="7">
    <location>
        <begin position="252"/>
        <end position="273"/>
    </location>
</feature>
<keyword evidence="6 7" id="KW-0472">Membrane</keyword>
<sequence length="335" mass="36352">MKRGPLLGAGALLITIAAVIIGLDDISRILGRITPLELALLTALQLFTIFLTSYIWFFLLKQKTAAVSIFNVFLINMAGVFVESVTPSAKIGGETMKIYLMRRESSLSYQDLTSIMIVSKFYSLLPFLIISLLTLGSALLFVTLPPVVYAAFLGLAIIICLIGLFFSLHRVRGGRLVQAVRKIGTPHHHPISVKILGKLAAAHAFLSDASATSRTLITNPHNGAYLFLLGFIVWAFYPVKVYLVAAMLGYEISLMLVIIATYTAYLVSMIPLLPGGLLTFEGSMVLVLVSGGLILPEAFSIAIMARVVTFWIPLLISAAVTLLLVRRSLARVPSA</sequence>
<dbReference type="PANTHER" id="PTHR39087">
    <property type="entry name" value="UPF0104 MEMBRANE PROTEIN MJ1595"/>
    <property type="match status" value="1"/>
</dbReference>
<dbReference type="RefSeq" id="WP_316965524.1">
    <property type="nucleotide sequence ID" value="NZ_JARFPK010000003.1"/>
</dbReference>
<feature type="transmembrane region" description="Helical" evidence="7">
    <location>
        <begin position="285"/>
        <end position="304"/>
    </location>
</feature>